<dbReference type="EMBL" id="LR796233">
    <property type="protein sequence ID" value="CAB4129111.1"/>
    <property type="molecule type" value="Genomic_DNA"/>
</dbReference>
<evidence type="ECO:0000313" key="1">
    <source>
        <dbReference type="EMBL" id="CAB4129111.1"/>
    </source>
</evidence>
<proteinExistence type="predicted"/>
<sequence>MFESLEIRRAANGFILVVNTEEEAKEYVYDTERKLVRVVKQYLGERVTAQEAE</sequence>
<reference evidence="1" key="1">
    <citation type="submission" date="2020-04" db="EMBL/GenBank/DDBJ databases">
        <authorList>
            <person name="Chiriac C."/>
            <person name="Salcher M."/>
            <person name="Ghai R."/>
            <person name="Kavagutti S V."/>
        </authorList>
    </citation>
    <scope>NUCLEOTIDE SEQUENCE</scope>
</reference>
<accession>A0A6J5L477</accession>
<name>A0A6J5L477_9CAUD</name>
<gene>
    <name evidence="1" type="ORF">UFOVP112_209</name>
</gene>
<protein>
    <submittedName>
        <fullName evidence="1">Uncharacterized protein</fullName>
    </submittedName>
</protein>
<organism evidence="1">
    <name type="scientific">uncultured Caudovirales phage</name>
    <dbReference type="NCBI Taxonomy" id="2100421"/>
    <lineage>
        <taxon>Viruses</taxon>
        <taxon>Duplodnaviria</taxon>
        <taxon>Heunggongvirae</taxon>
        <taxon>Uroviricota</taxon>
        <taxon>Caudoviricetes</taxon>
        <taxon>Peduoviridae</taxon>
        <taxon>Maltschvirus</taxon>
        <taxon>Maltschvirus maltsch</taxon>
    </lineage>
</organism>